<accession>A0ACB6ZVT6</accession>
<evidence type="ECO:0000313" key="2">
    <source>
        <dbReference type="Proteomes" id="UP000886501"/>
    </source>
</evidence>
<dbReference type="EMBL" id="MU117963">
    <property type="protein sequence ID" value="KAF9653704.1"/>
    <property type="molecule type" value="Genomic_DNA"/>
</dbReference>
<organism evidence="1 2">
    <name type="scientific">Thelephora ganbajun</name>
    <name type="common">Ganba fungus</name>
    <dbReference type="NCBI Taxonomy" id="370292"/>
    <lineage>
        <taxon>Eukaryota</taxon>
        <taxon>Fungi</taxon>
        <taxon>Dikarya</taxon>
        <taxon>Basidiomycota</taxon>
        <taxon>Agaricomycotina</taxon>
        <taxon>Agaricomycetes</taxon>
        <taxon>Thelephorales</taxon>
        <taxon>Thelephoraceae</taxon>
        <taxon>Thelephora</taxon>
    </lineage>
</organism>
<gene>
    <name evidence="1" type="ORF">BDM02DRAFT_3265412</name>
</gene>
<reference evidence="1" key="2">
    <citation type="journal article" date="2020" name="Nat. Commun.">
        <title>Large-scale genome sequencing of mycorrhizal fungi provides insights into the early evolution of symbiotic traits.</title>
        <authorList>
            <person name="Miyauchi S."/>
            <person name="Kiss E."/>
            <person name="Kuo A."/>
            <person name="Drula E."/>
            <person name="Kohler A."/>
            <person name="Sanchez-Garcia M."/>
            <person name="Morin E."/>
            <person name="Andreopoulos B."/>
            <person name="Barry K.W."/>
            <person name="Bonito G."/>
            <person name="Buee M."/>
            <person name="Carver A."/>
            <person name="Chen C."/>
            <person name="Cichocki N."/>
            <person name="Clum A."/>
            <person name="Culley D."/>
            <person name="Crous P.W."/>
            <person name="Fauchery L."/>
            <person name="Girlanda M."/>
            <person name="Hayes R.D."/>
            <person name="Keri Z."/>
            <person name="LaButti K."/>
            <person name="Lipzen A."/>
            <person name="Lombard V."/>
            <person name="Magnuson J."/>
            <person name="Maillard F."/>
            <person name="Murat C."/>
            <person name="Nolan M."/>
            <person name="Ohm R.A."/>
            <person name="Pangilinan J."/>
            <person name="Pereira M.F."/>
            <person name="Perotto S."/>
            <person name="Peter M."/>
            <person name="Pfister S."/>
            <person name="Riley R."/>
            <person name="Sitrit Y."/>
            <person name="Stielow J.B."/>
            <person name="Szollosi G."/>
            <person name="Zifcakova L."/>
            <person name="Stursova M."/>
            <person name="Spatafora J.W."/>
            <person name="Tedersoo L."/>
            <person name="Vaario L.M."/>
            <person name="Yamada A."/>
            <person name="Yan M."/>
            <person name="Wang P."/>
            <person name="Xu J."/>
            <person name="Bruns T."/>
            <person name="Baldrian P."/>
            <person name="Vilgalys R."/>
            <person name="Dunand C."/>
            <person name="Henrissat B."/>
            <person name="Grigoriev I.V."/>
            <person name="Hibbett D."/>
            <person name="Nagy L.G."/>
            <person name="Martin F.M."/>
        </authorList>
    </citation>
    <scope>NUCLEOTIDE SEQUENCE</scope>
    <source>
        <strain evidence="1">P2</strain>
    </source>
</reference>
<protein>
    <submittedName>
        <fullName evidence="1">Uncharacterized protein</fullName>
    </submittedName>
</protein>
<dbReference type="Proteomes" id="UP000886501">
    <property type="component" value="Unassembled WGS sequence"/>
</dbReference>
<evidence type="ECO:0000313" key="1">
    <source>
        <dbReference type="EMBL" id="KAF9653704.1"/>
    </source>
</evidence>
<reference evidence="1" key="1">
    <citation type="submission" date="2019-10" db="EMBL/GenBank/DDBJ databases">
        <authorList>
            <consortium name="DOE Joint Genome Institute"/>
            <person name="Kuo A."/>
            <person name="Miyauchi S."/>
            <person name="Kiss E."/>
            <person name="Drula E."/>
            <person name="Kohler A."/>
            <person name="Sanchez-Garcia M."/>
            <person name="Andreopoulos B."/>
            <person name="Barry K.W."/>
            <person name="Bonito G."/>
            <person name="Buee M."/>
            <person name="Carver A."/>
            <person name="Chen C."/>
            <person name="Cichocki N."/>
            <person name="Clum A."/>
            <person name="Culley D."/>
            <person name="Crous P.W."/>
            <person name="Fauchery L."/>
            <person name="Girlanda M."/>
            <person name="Hayes R."/>
            <person name="Keri Z."/>
            <person name="Labutti K."/>
            <person name="Lipzen A."/>
            <person name="Lombard V."/>
            <person name="Magnuson J."/>
            <person name="Maillard F."/>
            <person name="Morin E."/>
            <person name="Murat C."/>
            <person name="Nolan M."/>
            <person name="Ohm R."/>
            <person name="Pangilinan J."/>
            <person name="Pereira M."/>
            <person name="Perotto S."/>
            <person name="Peter M."/>
            <person name="Riley R."/>
            <person name="Sitrit Y."/>
            <person name="Stielow B."/>
            <person name="Szollosi G."/>
            <person name="Zifcakova L."/>
            <person name="Stursova M."/>
            <person name="Spatafora J.W."/>
            <person name="Tedersoo L."/>
            <person name="Vaario L.-M."/>
            <person name="Yamada A."/>
            <person name="Yan M."/>
            <person name="Wang P."/>
            <person name="Xu J."/>
            <person name="Bruns T."/>
            <person name="Baldrian P."/>
            <person name="Vilgalys R."/>
            <person name="Henrissat B."/>
            <person name="Grigoriev I.V."/>
            <person name="Hibbett D."/>
            <person name="Nagy L.G."/>
            <person name="Martin F.M."/>
        </authorList>
    </citation>
    <scope>NUCLEOTIDE SEQUENCE</scope>
    <source>
        <strain evidence="1">P2</strain>
    </source>
</reference>
<proteinExistence type="predicted"/>
<name>A0ACB6ZVT6_THEGA</name>
<sequence length="934" mass="104266">MTPNRRLDDLSQTTVYIPCSDLDKEEAELSYSPCPHRDIPGGYELRSKLYKQVWVKCLTQIQEISHAIHSPIAFDIVTQLREAYANILPGLPYTELPVFAVSGQSGDSPILQNVVAQLENENAEDDVIPARVAHLHPADCTNIMLTMKCMIQGFVSASPEGSTKRKPTTSLAAYDIELLKAWYAYSVTEQGDMQLVVLMHDFEQFEPNVVQDLFNICSLYVPKLPLIFVLALSSPPEPSYLHGVYPRATLALLRIYKITVTSQVEVVEQLLSKTFFDPAFDPGIMLGPVALDFLHDYFTRHDRSLDMVTTIIQLAFMKHVDEPLTLFLFDNNLDCPNEKSALRKLANPESFPFLEYLFTRVLSSQTNQQQSRWKSNRNDLSSLLGIITDCRVKFHEQCQKFRIGFGLLLRVRKFVLDLGYKSVESEEDGKSILDVMSRGLRGRLTRDWKYLGLVIKKLDLDQLCGLLDTLEWFFADLPDGVFEGEEKDRKWVERQRAALLGLGQTSNDRDGQVLKTLSSEVGEWFMEYSTERLTYRLDEIRLWDIWYTGSTPFSSELINPAPRAHITSALLHPESCAAQLPHREVAKRGASESDEVQGELPAVWELPDTSILFRGYLEAGRMINVFDWHQSFAAVLETQRQRGLRIEGQKHVGSPSDGAVHNLRQSDDDEIMQEDGEEDEDERWGMEVQARFIRGVHELDFMGFLKHTGRKPDHVTRTVFDTTSPVATTSWKGGEKQTVQWIEDPNNPTPSLKDFGPTKISIYVGNSQQQTLLQSLSPSTDVSTISELEFTPNVSIGPNSNVYFIRFESISFKDPKQPQYPALAFSAKFELTGMTGSFSPDVQKQIDAASSLPIGPTSTGTGLSLSSSHVSSISSAPPKSSGSPSSSSSRPSGSGNAQGNSNGALGLAAGKFLTGVIAAAVGLAMVSRKQEYRS</sequence>
<comment type="caution">
    <text evidence="1">The sequence shown here is derived from an EMBL/GenBank/DDBJ whole genome shotgun (WGS) entry which is preliminary data.</text>
</comment>
<keyword evidence="2" id="KW-1185">Reference proteome</keyword>